<organism evidence="2 3">
    <name type="scientific">Dissostichus mawsoni</name>
    <name type="common">Antarctic cod</name>
    <dbReference type="NCBI Taxonomy" id="36200"/>
    <lineage>
        <taxon>Eukaryota</taxon>
        <taxon>Metazoa</taxon>
        <taxon>Chordata</taxon>
        <taxon>Craniata</taxon>
        <taxon>Vertebrata</taxon>
        <taxon>Euteleostomi</taxon>
        <taxon>Actinopterygii</taxon>
        <taxon>Neopterygii</taxon>
        <taxon>Teleostei</taxon>
        <taxon>Neoteleostei</taxon>
        <taxon>Acanthomorphata</taxon>
        <taxon>Eupercaria</taxon>
        <taxon>Perciformes</taxon>
        <taxon>Notothenioidei</taxon>
        <taxon>Nototheniidae</taxon>
        <taxon>Dissostichus</taxon>
    </lineage>
</organism>
<evidence type="ECO:0000313" key="3">
    <source>
        <dbReference type="Proteomes" id="UP000518266"/>
    </source>
</evidence>
<dbReference type="Proteomes" id="UP000518266">
    <property type="component" value="Unassembled WGS sequence"/>
</dbReference>
<evidence type="ECO:0000313" key="2">
    <source>
        <dbReference type="EMBL" id="KAF3850516.1"/>
    </source>
</evidence>
<feature type="region of interest" description="Disordered" evidence="1">
    <location>
        <begin position="1"/>
        <end position="35"/>
    </location>
</feature>
<comment type="caution">
    <text evidence="2">The sequence shown here is derived from an EMBL/GenBank/DDBJ whole genome shotgun (WGS) entry which is preliminary data.</text>
</comment>
<gene>
    <name evidence="2" type="ORF">F7725_012288</name>
</gene>
<evidence type="ECO:0000256" key="1">
    <source>
        <dbReference type="SAM" id="MobiDB-lite"/>
    </source>
</evidence>
<accession>A0A7J5YLX5</accession>
<sequence length="208" mass="23275">MSTFDPIKLDPMTETNKLVQHNSNNDYNHEKKGEKPRKWRSVFPFLLPPAVQLVQTRGGAHHLELRVGARRLLLQLLQVNVDGVEVGFDDGDGQVSSVPRQTHAPPGARQIQLGVLHLLLLQLEVHHVCRLAHVHQQADGAGESRRYSHVVAHPQVDRVDAAAHVDQLMKVQDVLEVQIIVVVFDSFSYTALKQGRRLKRGTSVDAII</sequence>
<protein>
    <submittedName>
        <fullName evidence="2">Uncharacterized protein</fullName>
    </submittedName>
</protein>
<dbReference type="EMBL" id="JAAKFY010000010">
    <property type="protein sequence ID" value="KAF3850516.1"/>
    <property type="molecule type" value="Genomic_DNA"/>
</dbReference>
<keyword evidence="3" id="KW-1185">Reference proteome</keyword>
<proteinExistence type="predicted"/>
<reference evidence="2 3" key="1">
    <citation type="submission" date="2020-03" db="EMBL/GenBank/DDBJ databases">
        <title>Dissostichus mawsoni Genome sequencing and assembly.</title>
        <authorList>
            <person name="Park H."/>
        </authorList>
    </citation>
    <scope>NUCLEOTIDE SEQUENCE [LARGE SCALE GENOMIC DNA]</scope>
    <source>
        <strain evidence="2">DM0001</strain>
        <tissue evidence="2">Muscle</tissue>
    </source>
</reference>
<dbReference type="AlphaFoldDB" id="A0A7J5YLX5"/>
<feature type="compositionally biased region" description="Polar residues" evidence="1">
    <location>
        <begin position="13"/>
        <end position="26"/>
    </location>
</feature>
<name>A0A7J5YLX5_DISMA</name>